<dbReference type="GO" id="GO:0004174">
    <property type="term" value="F:electron-transferring-flavoprotein dehydrogenase activity"/>
    <property type="evidence" value="ECO:0007669"/>
    <property type="project" value="TreeGrafter"/>
</dbReference>
<dbReference type="STRING" id="2163413.A0A4P6XDL0"/>
<keyword evidence="2" id="KW-0285">Flavoprotein</keyword>
<protein>
    <submittedName>
        <fullName evidence="7">NADH dehydrogenase, FAD-containing subunit</fullName>
    </submittedName>
</protein>
<gene>
    <name evidence="7" type="primary">MPUL0A01090</name>
    <name evidence="7" type="ORF">METSCH_A01090</name>
</gene>
<dbReference type="SUPFAM" id="SSF51905">
    <property type="entry name" value="FAD/NAD(P)-binding domain"/>
    <property type="match status" value="1"/>
</dbReference>
<dbReference type="InterPro" id="IPR036188">
    <property type="entry name" value="FAD/NAD-bd_sf"/>
</dbReference>
<evidence type="ECO:0000256" key="4">
    <source>
        <dbReference type="ARBA" id="ARBA00023002"/>
    </source>
</evidence>
<sequence length="430" mass="48099">MSKILEMTTAKIIRKTQDAIQRNTPSFHSNVLIVGGAYAGLLALVAMKNHLRERSKLQKISVTIVEPKAGLLNILGVPRAIVDTEFAKTQFVPLEKLEDVDFDCLISNDDFVIDTLGKCVKPNNNDYIEITYVQGSITELKSKAATYHLNNDTKTTGTIEFNYAVIAAGRNRHWPTSPIAHNYESYMDEMVDFRKKVDSCQKIGVIGAGAVGIEIAGDIKNKCPEKEVYLIHPHEKFPPEPLPDNFKELTKNSLERGGVKVMTGYRVKSELKEHELEFTNGEKLKTDFNYWCNNFHNNTELLSPELATFVSEKNNVLVNGFLQLTHPETLEHFPHLFAIGDLVELPIIKSAGWALYMGRQVANNIISLIFDGVLVEPMPDLTQMPKGMVLVAGDNELVSSLDGVLELNNKLYVEEYKDYCIGKIRATLGA</sequence>
<keyword evidence="8" id="KW-1185">Reference proteome</keyword>
<dbReference type="Gene3D" id="3.50.50.100">
    <property type="match status" value="1"/>
</dbReference>
<dbReference type="Proteomes" id="UP000292447">
    <property type="component" value="Chromosome I"/>
</dbReference>
<evidence type="ECO:0000256" key="3">
    <source>
        <dbReference type="ARBA" id="ARBA00022827"/>
    </source>
</evidence>
<reference evidence="8" key="1">
    <citation type="submission" date="2019-03" db="EMBL/GenBank/DDBJ databases">
        <title>Snf2 controls pulcherriminic acid biosynthesis and connects pigmentation and antifungal activity of the yeast Metschnikowia pulcherrima.</title>
        <authorList>
            <person name="Gore-Lloyd D."/>
            <person name="Sumann I."/>
            <person name="Brachmann A.O."/>
            <person name="Schneeberger K."/>
            <person name="Ortiz-Merino R.A."/>
            <person name="Moreno-Beltran M."/>
            <person name="Schlaefli M."/>
            <person name="Kirner P."/>
            <person name="Santos Kron A."/>
            <person name="Wolfe K.H."/>
            <person name="Piel J."/>
            <person name="Ahrens C.H."/>
            <person name="Henk D."/>
            <person name="Freimoser F.M."/>
        </authorList>
    </citation>
    <scope>NUCLEOTIDE SEQUENCE [LARGE SCALE GENOMIC DNA]</scope>
    <source>
        <strain evidence="8">APC 1.2</strain>
    </source>
</reference>
<keyword evidence="4" id="KW-0560">Oxidoreductase</keyword>
<organism evidence="7 8">
    <name type="scientific">Metschnikowia aff. pulcherrima</name>
    <dbReference type="NCBI Taxonomy" id="2163413"/>
    <lineage>
        <taxon>Eukaryota</taxon>
        <taxon>Fungi</taxon>
        <taxon>Dikarya</taxon>
        <taxon>Ascomycota</taxon>
        <taxon>Saccharomycotina</taxon>
        <taxon>Pichiomycetes</taxon>
        <taxon>Metschnikowiaceae</taxon>
        <taxon>Metschnikowia</taxon>
    </lineage>
</organism>
<keyword evidence="5" id="KW-1133">Transmembrane helix</keyword>
<dbReference type="Pfam" id="PF07992">
    <property type="entry name" value="Pyr_redox_2"/>
    <property type="match status" value="1"/>
</dbReference>
<keyword evidence="5" id="KW-0472">Membrane</keyword>
<dbReference type="GO" id="GO:0050660">
    <property type="term" value="F:flavin adenine dinucleotide binding"/>
    <property type="evidence" value="ECO:0007669"/>
    <property type="project" value="TreeGrafter"/>
</dbReference>
<feature type="transmembrane region" description="Helical" evidence="5">
    <location>
        <begin position="27"/>
        <end position="47"/>
    </location>
</feature>
<keyword evidence="3" id="KW-0274">FAD</keyword>
<keyword evidence="5" id="KW-0812">Transmembrane</keyword>
<accession>A0A4P6XDL0</accession>
<evidence type="ECO:0000313" key="7">
    <source>
        <dbReference type="EMBL" id="QBM85490.1"/>
    </source>
</evidence>
<name>A0A4P6XDL0_9ASCO</name>
<evidence type="ECO:0000256" key="1">
    <source>
        <dbReference type="ARBA" id="ARBA00006442"/>
    </source>
</evidence>
<evidence type="ECO:0000256" key="2">
    <source>
        <dbReference type="ARBA" id="ARBA00022630"/>
    </source>
</evidence>
<evidence type="ECO:0000313" key="8">
    <source>
        <dbReference type="Proteomes" id="UP000292447"/>
    </source>
</evidence>
<comment type="similarity">
    <text evidence="1">Belongs to the FAD-dependent oxidoreductase family.</text>
</comment>
<dbReference type="PRINTS" id="PR00368">
    <property type="entry name" value="FADPNR"/>
</dbReference>
<dbReference type="AlphaFoldDB" id="A0A4P6XDL0"/>
<dbReference type="PANTHER" id="PTHR43735">
    <property type="entry name" value="APOPTOSIS-INDUCING FACTOR 1"/>
    <property type="match status" value="1"/>
</dbReference>
<dbReference type="PRINTS" id="PR00411">
    <property type="entry name" value="PNDRDTASEI"/>
</dbReference>
<evidence type="ECO:0000256" key="5">
    <source>
        <dbReference type="SAM" id="Phobius"/>
    </source>
</evidence>
<feature type="domain" description="FAD/NAD(P)-binding" evidence="6">
    <location>
        <begin position="30"/>
        <end position="348"/>
    </location>
</feature>
<dbReference type="GO" id="GO:0005737">
    <property type="term" value="C:cytoplasm"/>
    <property type="evidence" value="ECO:0007669"/>
    <property type="project" value="TreeGrafter"/>
</dbReference>
<dbReference type="PANTHER" id="PTHR43735:SF3">
    <property type="entry name" value="FERROPTOSIS SUPPRESSOR PROTEIN 1"/>
    <property type="match status" value="1"/>
</dbReference>
<dbReference type="EMBL" id="CP034456">
    <property type="protein sequence ID" value="QBM85490.1"/>
    <property type="molecule type" value="Genomic_DNA"/>
</dbReference>
<dbReference type="InterPro" id="IPR023753">
    <property type="entry name" value="FAD/NAD-binding_dom"/>
</dbReference>
<proteinExistence type="inferred from homology"/>
<evidence type="ECO:0000259" key="6">
    <source>
        <dbReference type="Pfam" id="PF07992"/>
    </source>
</evidence>